<name>A0A814H3I3_9BILA</name>
<dbReference type="InterPro" id="IPR020846">
    <property type="entry name" value="MFS_dom"/>
</dbReference>
<protein>
    <recommendedName>
        <fullName evidence="8">Major facilitator superfamily (MFS) profile domain-containing protein</fullName>
    </recommendedName>
</protein>
<accession>A0A814H3I3</accession>
<dbReference type="InterPro" id="IPR044770">
    <property type="entry name" value="MFS_spinster-like"/>
</dbReference>
<feature type="transmembrane region" description="Helical" evidence="7">
    <location>
        <begin position="266"/>
        <end position="287"/>
    </location>
</feature>
<dbReference type="Pfam" id="PF07690">
    <property type="entry name" value="MFS_1"/>
    <property type="match status" value="1"/>
</dbReference>
<organism evidence="9 10">
    <name type="scientific">Brachionus calyciflorus</name>
    <dbReference type="NCBI Taxonomy" id="104777"/>
    <lineage>
        <taxon>Eukaryota</taxon>
        <taxon>Metazoa</taxon>
        <taxon>Spiralia</taxon>
        <taxon>Gnathifera</taxon>
        <taxon>Rotifera</taxon>
        <taxon>Eurotatoria</taxon>
        <taxon>Monogononta</taxon>
        <taxon>Pseudotrocha</taxon>
        <taxon>Ploima</taxon>
        <taxon>Brachionidae</taxon>
        <taxon>Brachionus</taxon>
    </lineage>
</organism>
<keyword evidence="2" id="KW-0813">Transport</keyword>
<dbReference type="OrthoDB" id="6770063at2759"/>
<evidence type="ECO:0000256" key="6">
    <source>
        <dbReference type="ARBA" id="ARBA00024338"/>
    </source>
</evidence>
<evidence type="ECO:0000313" key="9">
    <source>
        <dbReference type="EMBL" id="CAF1004559.1"/>
    </source>
</evidence>
<dbReference type="PANTHER" id="PTHR23505">
    <property type="entry name" value="SPINSTER"/>
    <property type="match status" value="1"/>
</dbReference>
<feature type="transmembrane region" description="Helical" evidence="7">
    <location>
        <begin position="307"/>
        <end position="325"/>
    </location>
</feature>
<dbReference type="AlphaFoldDB" id="A0A814H3I3"/>
<keyword evidence="5 7" id="KW-0472">Membrane</keyword>
<comment type="subcellular location">
    <subcellularLocation>
        <location evidence="1">Membrane</location>
        <topology evidence="1">Multi-pass membrane protein</topology>
    </subcellularLocation>
</comment>
<proteinExistence type="inferred from homology"/>
<sequence length="486" mass="55649">MISESYKETTPLIQSTNITIEPGNKFKEKYLKFRQKYQTFFTAFILCSLSVLNVTDRYVVSSVLIDVQHYFQVDKSTAGLLQTAFLLCYMAFSPLNGYLGDRINRKYLLVFSLVLWISSTLLGSYVPADKFYLFVLSRCLFGVATASFETIAVPIIGDRFINNIKLRNKVILIFCLGSPLGTGVSYLIGIVSKNVFPNDWRFAMRITPVYTFIVLLTIFIGYLEPERGAVSVDEVDSTEEHFSINKRSQSKHFLNDLKILFTNKTYLLLIFTWTTTLAAYVGFSWWSPTIIDYSLRNQRLPFDIDDIKTSYSILQALCGVLGLLIPYKASTYLKKKSIKYAKTDCYFMSAGFFASSTLLFIYLSTINFNAYFSLCIYMIMLVCFNLCWVLEKNIFLDIVQPNLRSTANSIIIFVLHLLGDSASPYWIGLIVDKCLRHQNQDTMNTLLHCSTLSIYPLVFLYFLSGTFSLAMSFTFLNDKQNVQITY</sequence>
<evidence type="ECO:0000256" key="4">
    <source>
        <dbReference type="ARBA" id="ARBA00022989"/>
    </source>
</evidence>
<dbReference type="InterPro" id="IPR011701">
    <property type="entry name" value="MFS"/>
</dbReference>
<keyword evidence="3 7" id="KW-0812">Transmembrane</keyword>
<feature type="transmembrane region" description="Helical" evidence="7">
    <location>
        <begin position="370"/>
        <end position="390"/>
    </location>
</feature>
<evidence type="ECO:0000256" key="2">
    <source>
        <dbReference type="ARBA" id="ARBA00022448"/>
    </source>
</evidence>
<dbReference type="InterPro" id="IPR036259">
    <property type="entry name" value="MFS_trans_sf"/>
</dbReference>
<feature type="transmembrane region" description="Helical" evidence="7">
    <location>
        <begin position="39"/>
        <end position="60"/>
    </location>
</feature>
<feature type="transmembrane region" description="Helical" evidence="7">
    <location>
        <begin position="169"/>
        <end position="190"/>
    </location>
</feature>
<feature type="transmembrane region" description="Helical" evidence="7">
    <location>
        <begin position="80"/>
        <end position="100"/>
    </location>
</feature>
<dbReference type="EMBL" id="CAJNOC010003961">
    <property type="protein sequence ID" value="CAF1004559.1"/>
    <property type="molecule type" value="Genomic_DNA"/>
</dbReference>
<feature type="transmembrane region" description="Helical" evidence="7">
    <location>
        <begin position="107"/>
        <end position="126"/>
    </location>
</feature>
<evidence type="ECO:0000256" key="1">
    <source>
        <dbReference type="ARBA" id="ARBA00004141"/>
    </source>
</evidence>
<dbReference type="CDD" id="cd17328">
    <property type="entry name" value="MFS_spinster_like"/>
    <property type="match status" value="1"/>
</dbReference>
<reference evidence="9" key="1">
    <citation type="submission" date="2021-02" db="EMBL/GenBank/DDBJ databases">
        <authorList>
            <person name="Nowell W R."/>
        </authorList>
    </citation>
    <scope>NUCLEOTIDE SEQUENCE</scope>
    <source>
        <strain evidence="9">Ploen Becks lab</strain>
    </source>
</reference>
<dbReference type="Proteomes" id="UP000663879">
    <property type="component" value="Unassembled WGS sequence"/>
</dbReference>
<evidence type="ECO:0000313" key="10">
    <source>
        <dbReference type="Proteomes" id="UP000663879"/>
    </source>
</evidence>
<dbReference type="PROSITE" id="PS50850">
    <property type="entry name" value="MFS"/>
    <property type="match status" value="1"/>
</dbReference>
<dbReference type="GO" id="GO:0016020">
    <property type="term" value="C:membrane"/>
    <property type="evidence" value="ECO:0007669"/>
    <property type="project" value="UniProtKB-SubCell"/>
</dbReference>
<dbReference type="SUPFAM" id="SSF103473">
    <property type="entry name" value="MFS general substrate transporter"/>
    <property type="match status" value="1"/>
</dbReference>
<evidence type="ECO:0000256" key="7">
    <source>
        <dbReference type="SAM" id="Phobius"/>
    </source>
</evidence>
<dbReference type="Gene3D" id="1.20.1250.20">
    <property type="entry name" value="MFS general substrate transporter like domains"/>
    <property type="match status" value="1"/>
</dbReference>
<feature type="transmembrane region" description="Helical" evidence="7">
    <location>
        <begin position="202"/>
        <end position="223"/>
    </location>
</feature>
<feature type="transmembrane region" description="Helical" evidence="7">
    <location>
        <begin position="454"/>
        <end position="476"/>
    </location>
</feature>
<gene>
    <name evidence="9" type="ORF">OXX778_LOCUS16584</name>
</gene>
<dbReference type="PANTHER" id="PTHR23505:SF79">
    <property type="entry name" value="PROTEIN SPINSTER"/>
    <property type="match status" value="1"/>
</dbReference>
<dbReference type="GO" id="GO:0022857">
    <property type="term" value="F:transmembrane transporter activity"/>
    <property type="evidence" value="ECO:0007669"/>
    <property type="project" value="InterPro"/>
</dbReference>
<keyword evidence="10" id="KW-1185">Reference proteome</keyword>
<feature type="transmembrane region" description="Helical" evidence="7">
    <location>
        <begin position="132"/>
        <end position="157"/>
    </location>
</feature>
<feature type="domain" description="Major facilitator superfamily (MFS) profile" evidence="8">
    <location>
        <begin position="42"/>
        <end position="468"/>
    </location>
</feature>
<comment type="similarity">
    <text evidence="6">Belongs to the major facilitator superfamily. Spinster (TC 2.A.1.49) family.</text>
</comment>
<comment type="caution">
    <text evidence="9">The sequence shown here is derived from an EMBL/GenBank/DDBJ whole genome shotgun (WGS) entry which is preliminary data.</text>
</comment>
<evidence type="ECO:0000256" key="3">
    <source>
        <dbReference type="ARBA" id="ARBA00022692"/>
    </source>
</evidence>
<evidence type="ECO:0000259" key="8">
    <source>
        <dbReference type="PROSITE" id="PS50850"/>
    </source>
</evidence>
<evidence type="ECO:0000256" key="5">
    <source>
        <dbReference type="ARBA" id="ARBA00023136"/>
    </source>
</evidence>
<feature type="transmembrane region" description="Helical" evidence="7">
    <location>
        <begin position="345"/>
        <end position="364"/>
    </location>
</feature>
<keyword evidence="4 7" id="KW-1133">Transmembrane helix</keyword>